<accession>A0ABD5X827</accession>
<organism evidence="1 2">
    <name type="scientific">Halovenus rubra</name>
    <dbReference type="NCBI Taxonomy" id="869890"/>
    <lineage>
        <taxon>Archaea</taxon>
        <taxon>Methanobacteriati</taxon>
        <taxon>Methanobacteriota</taxon>
        <taxon>Stenosarchaea group</taxon>
        <taxon>Halobacteria</taxon>
        <taxon>Halobacteriales</taxon>
        <taxon>Haloarculaceae</taxon>
        <taxon>Halovenus</taxon>
    </lineage>
</organism>
<dbReference type="EMBL" id="JBHSZQ010000050">
    <property type="protein sequence ID" value="MFC7127406.1"/>
    <property type="molecule type" value="Genomic_DNA"/>
</dbReference>
<dbReference type="RefSeq" id="WP_267637954.1">
    <property type="nucleotide sequence ID" value="NZ_JAODIY010000011.1"/>
</dbReference>
<dbReference type="PROSITE" id="PS51257">
    <property type="entry name" value="PROKAR_LIPOPROTEIN"/>
    <property type="match status" value="1"/>
</dbReference>
<comment type="caution">
    <text evidence="1">The sequence shown here is derived from an EMBL/GenBank/DDBJ whole genome shotgun (WGS) entry which is preliminary data.</text>
</comment>
<protein>
    <recommendedName>
        <fullName evidence="3">Secreted protein</fullName>
    </recommendedName>
</protein>
<gene>
    <name evidence="1" type="ORF">ACFQJ7_15505</name>
</gene>
<proteinExistence type="predicted"/>
<name>A0ABD5X827_9EURY</name>
<dbReference type="Proteomes" id="UP001596414">
    <property type="component" value="Unassembled WGS sequence"/>
</dbReference>
<dbReference type="AlphaFoldDB" id="A0ABD5X827"/>
<evidence type="ECO:0000313" key="1">
    <source>
        <dbReference type="EMBL" id="MFC7127406.1"/>
    </source>
</evidence>
<evidence type="ECO:0008006" key="3">
    <source>
        <dbReference type="Google" id="ProtNLM"/>
    </source>
</evidence>
<reference evidence="1 2" key="1">
    <citation type="journal article" date="2014" name="Int. J. Syst. Evol. Microbiol.">
        <title>Complete genome sequence of Corynebacterium casei LMG S-19264T (=DSM 44701T), isolated from a smear-ripened cheese.</title>
        <authorList>
            <consortium name="US DOE Joint Genome Institute (JGI-PGF)"/>
            <person name="Walter F."/>
            <person name="Albersmeier A."/>
            <person name="Kalinowski J."/>
            <person name="Ruckert C."/>
        </authorList>
    </citation>
    <scope>NUCLEOTIDE SEQUENCE [LARGE SCALE GENOMIC DNA]</scope>
    <source>
        <strain evidence="1 2">CGMCC 4.7215</strain>
    </source>
</reference>
<sequence>MKRRSFLATTALGATVGLSGCLDGKPVLTLDKSEIVPPERGLIEKIEDVDGSGEIKYTIRSEHNRFEVFYFRDPAAFTTYQKVTLGGDEMPEKPPTGYQPLRAVAAKNSEQGAYEAKMPTDGGRHSLDFDGTHYLVVDHSNYGNIEVPDMTDELQVFVGLEVIKDRF</sequence>
<evidence type="ECO:0000313" key="2">
    <source>
        <dbReference type="Proteomes" id="UP001596414"/>
    </source>
</evidence>